<dbReference type="KEGG" id="tes:BW730_12975"/>
<dbReference type="InterPro" id="IPR006935">
    <property type="entry name" value="Helicase/UvrB_N"/>
</dbReference>
<dbReference type="Gene3D" id="3.40.50.300">
    <property type="entry name" value="P-loop containing nucleotide triphosphate hydrolases"/>
    <property type="match status" value="2"/>
</dbReference>
<keyword evidence="4" id="KW-1185">Reference proteome</keyword>
<dbReference type="Pfam" id="PF04851">
    <property type="entry name" value="ResIII"/>
    <property type="match status" value="1"/>
</dbReference>
<keyword evidence="1" id="KW-0472">Membrane</keyword>
<organism evidence="3 4">
    <name type="scientific">Tessaracoccus aquimaris</name>
    <dbReference type="NCBI Taxonomy" id="1332264"/>
    <lineage>
        <taxon>Bacteria</taxon>
        <taxon>Bacillati</taxon>
        <taxon>Actinomycetota</taxon>
        <taxon>Actinomycetes</taxon>
        <taxon>Propionibacteriales</taxon>
        <taxon>Propionibacteriaceae</taxon>
        <taxon>Tessaracoccus</taxon>
    </lineage>
</organism>
<evidence type="ECO:0000256" key="1">
    <source>
        <dbReference type="SAM" id="Phobius"/>
    </source>
</evidence>
<dbReference type="GO" id="GO:0016787">
    <property type="term" value="F:hydrolase activity"/>
    <property type="evidence" value="ECO:0007669"/>
    <property type="project" value="InterPro"/>
</dbReference>
<dbReference type="GO" id="GO:0005524">
    <property type="term" value="F:ATP binding"/>
    <property type="evidence" value="ECO:0007669"/>
    <property type="project" value="InterPro"/>
</dbReference>
<keyword evidence="1" id="KW-1133">Transmembrane helix</keyword>
<protein>
    <recommendedName>
        <fullName evidence="2">Helicase ATP-binding domain-containing protein</fullName>
    </recommendedName>
</protein>
<feature type="domain" description="Helicase ATP-binding" evidence="2">
    <location>
        <begin position="13"/>
        <end position="178"/>
    </location>
</feature>
<keyword evidence="1" id="KW-0812">Transmembrane</keyword>
<dbReference type="PROSITE" id="PS51192">
    <property type="entry name" value="HELICASE_ATP_BIND_1"/>
    <property type="match status" value="1"/>
</dbReference>
<dbReference type="STRING" id="1332264.BW730_12975"/>
<evidence type="ECO:0000313" key="4">
    <source>
        <dbReference type="Proteomes" id="UP000188145"/>
    </source>
</evidence>
<dbReference type="RefSeq" id="WP_077686609.1">
    <property type="nucleotide sequence ID" value="NZ_CP019606.1"/>
</dbReference>
<dbReference type="GO" id="GO:0005829">
    <property type="term" value="C:cytosol"/>
    <property type="evidence" value="ECO:0007669"/>
    <property type="project" value="TreeGrafter"/>
</dbReference>
<dbReference type="SUPFAM" id="SSF52540">
    <property type="entry name" value="P-loop containing nucleoside triphosphate hydrolases"/>
    <property type="match status" value="2"/>
</dbReference>
<feature type="transmembrane region" description="Helical" evidence="1">
    <location>
        <begin position="654"/>
        <end position="674"/>
    </location>
</feature>
<dbReference type="GO" id="GO:0003677">
    <property type="term" value="F:DNA binding"/>
    <property type="evidence" value="ECO:0007669"/>
    <property type="project" value="InterPro"/>
</dbReference>
<accession>A0A1Q2CQ79</accession>
<feature type="transmembrane region" description="Helical" evidence="1">
    <location>
        <begin position="680"/>
        <end position="700"/>
    </location>
</feature>
<dbReference type="AlphaFoldDB" id="A0A1Q2CQ79"/>
<dbReference type="PANTHER" id="PTHR47396">
    <property type="entry name" value="TYPE I RESTRICTION ENZYME ECOKI R PROTEIN"/>
    <property type="match status" value="1"/>
</dbReference>
<dbReference type="Proteomes" id="UP000188145">
    <property type="component" value="Chromosome"/>
</dbReference>
<dbReference type="PANTHER" id="PTHR47396:SF1">
    <property type="entry name" value="ATP-DEPENDENT HELICASE IRC3-RELATED"/>
    <property type="match status" value="1"/>
</dbReference>
<dbReference type="EMBL" id="CP019606">
    <property type="protein sequence ID" value="AQP48279.1"/>
    <property type="molecule type" value="Genomic_DNA"/>
</dbReference>
<sequence>MRWRRHQREALDAIAIPDDDRHWVVLPPGGGKTLVGVGAAAGWDGKIVAFGPNLAIVAQWRAAWEAFTGEKATSDRELPTRFTALTYQTLAVFDSESDGTSAKTRLHPNGLALVERLHAAGPITLVLDECHHLLEVWGDLLDEILADLPEARIVALTATPPELLTTTQAERVHRLFGTITYQAGIPALVAEGDLAPFAELAWFTRPTPREDEWLDTRSVRAAELITELTSVDTYVPLLTWVQMWDFRDFSPEVGDAVVRLALAGHLDLPEHAHVFERHRQDVTLTDWLTVADLWLEALSTAEPEQRAFARRIGDLLPGVGYRLTKTGIKPGVPLVDRVLSRSASKSAAAAEIVAHTVGDDPDARVLVLTDFSTATALPADLDGVIEPQSGSARWLLEAMVADERIAQARPVMVTGTSVGAEASVLRELLPDETITGEGVVVLEGTGASRWLAAATDALNRGWTRCLVGTRGLLGEGWDARAVSGVIDLTSATTSTAIVQTRGRSLRSDPQHPDKVAVNWTVTCVATDRPQGDADYRRLVRKHAGWFAVDEEGDVVDGVAHLDSRLSPDVAPGDAAVEQADAKAIAPPSAHPGTGADPLAELNARALRRAQDTQAIRTAWAAVDPGRHHPVSTLRVVGDRTPRTTVARREAPPPVLARSAGLAAAGGGLVALGIGVGLDSLPATLILLMVALVIGGGWWLFRARTVRRAVTTPPSTSDYARAVADALHADGQSPVGAEGVVVEITAGGETRIHLEGVDETVTEVFTDALTEVLGMIEQPRYLISRPVWDDTTVHLVDALRPPTPDREVWHQVPSTLATLRSRADLFAEAWTRHVGPGRAVFVGTPEGTGLLQALKWTSPFGSDAGLSVVTRRHW</sequence>
<dbReference type="InterPro" id="IPR050742">
    <property type="entry name" value="Helicase_Restrict-Modif_Enz"/>
</dbReference>
<gene>
    <name evidence="3" type="ORF">BW730_12975</name>
</gene>
<dbReference type="InterPro" id="IPR014001">
    <property type="entry name" value="Helicase_ATP-bd"/>
</dbReference>
<proteinExistence type="predicted"/>
<dbReference type="InterPro" id="IPR027417">
    <property type="entry name" value="P-loop_NTPase"/>
</dbReference>
<dbReference type="OrthoDB" id="9758243at2"/>
<evidence type="ECO:0000259" key="2">
    <source>
        <dbReference type="PROSITE" id="PS51192"/>
    </source>
</evidence>
<evidence type="ECO:0000313" key="3">
    <source>
        <dbReference type="EMBL" id="AQP48279.1"/>
    </source>
</evidence>
<name>A0A1Q2CQ79_9ACTN</name>
<reference evidence="4" key="1">
    <citation type="submission" date="2017-02" db="EMBL/GenBank/DDBJ databases">
        <title>Tessaracoccus aquaemaris sp. nov., isolated from the intestine of a Korean rockfish, Sebastes schlegelii, in a marine aquaculture pond.</title>
        <authorList>
            <person name="Tak E.J."/>
            <person name="Bae J.-W."/>
        </authorList>
    </citation>
    <scope>NUCLEOTIDE SEQUENCE [LARGE SCALE GENOMIC DNA]</scope>
    <source>
        <strain evidence="4">NSG39</strain>
    </source>
</reference>